<dbReference type="AlphaFoldDB" id="A0A4S8LTA7"/>
<gene>
    <name evidence="1" type="ORF">K435DRAFT_214985</name>
</gene>
<protein>
    <recommendedName>
        <fullName evidence="3">RRM domain-containing protein</fullName>
    </recommendedName>
</protein>
<dbReference type="EMBL" id="ML179286">
    <property type="protein sequence ID" value="THU92178.1"/>
    <property type="molecule type" value="Genomic_DNA"/>
</dbReference>
<accession>A0A4S8LTA7</accession>
<dbReference type="Proteomes" id="UP000297245">
    <property type="component" value="Unassembled WGS sequence"/>
</dbReference>
<evidence type="ECO:0008006" key="3">
    <source>
        <dbReference type="Google" id="ProtNLM"/>
    </source>
</evidence>
<keyword evidence="2" id="KW-1185">Reference proteome</keyword>
<name>A0A4S8LTA7_DENBC</name>
<reference evidence="1 2" key="1">
    <citation type="journal article" date="2019" name="Nat. Ecol. Evol.">
        <title>Megaphylogeny resolves global patterns of mushroom evolution.</title>
        <authorList>
            <person name="Varga T."/>
            <person name="Krizsan K."/>
            <person name="Foldi C."/>
            <person name="Dima B."/>
            <person name="Sanchez-Garcia M."/>
            <person name="Sanchez-Ramirez S."/>
            <person name="Szollosi G.J."/>
            <person name="Szarkandi J.G."/>
            <person name="Papp V."/>
            <person name="Albert L."/>
            <person name="Andreopoulos W."/>
            <person name="Angelini C."/>
            <person name="Antonin V."/>
            <person name="Barry K.W."/>
            <person name="Bougher N.L."/>
            <person name="Buchanan P."/>
            <person name="Buyck B."/>
            <person name="Bense V."/>
            <person name="Catcheside P."/>
            <person name="Chovatia M."/>
            <person name="Cooper J."/>
            <person name="Damon W."/>
            <person name="Desjardin D."/>
            <person name="Finy P."/>
            <person name="Geml J."/>
            <person name="Haridas S."/>
            <person name="Hughes K."/>
            <person name="Justo A."/>
            <person name="Karasinski D."/>
            <person name="Kautmanova I."/>
            <person name="Kiss B."/>
            <person name="Kocsube S."/>
            <person name="Kotiranta H."/>
            <person name="LaButti K.M."/>
            <person name="Lechner B.E."/>
            <person name="Liimatainen K."/>
            <person name="Lipzen A."/>
            <person name="Lukacs Z."/>
            <person name="Mihaltcheva S."/>
            <person name="Morgado L.N."/>
            <person name="Niskanen T."/>
            <person name="Noordeloos M.E."/>
            <person name="Ohm R.A."/>
            <person name="Ortiz-Santana B."/>
            <person name="Ovrebo C."/>
            <person name="Racz N."/>
            <person name="Riley R."/>
            <person name="Savchenko A."/>
            <person name="Shiryaev A."/>
            <person name="Soop K."/>
            <person name="Spirin V."/>
            <person name="Szebenyi C."/>
            <person name="Tomsovsky M."/>
            <person name="Tulloss R.E."/>
            <person name="Uehling J."/>
            <person name="Grigoriev I.V."/>
            <person name="Vagvolgyi C."/>
            <person name="Papp T."/>
            <person name="Martin F.M."/>
            <person name="Miettinen O."/>
            <person name="Hibbett D.S."/>
            <person name="Nagy L.G."/>
        </authorList>
    </citation>
    <scope>NUCLEOTIDE SEQUENCE [LARGE SCALE GENOMIC DNA]</scope>
    <source>
        <strain evidence="1 2">CBS 962.96</strain>
    </source>
</reference>
<organism evidence="1 2">
    <name type="scientific">Dendrothele bispora (strain CBS 962.96)</name>
    <dbReference type="NCBI Taxonomy" id="1314807"/>
    <lineage>
        <taxon>Eukaryota</taxon>
        <taxon>Fungi</taxon>
        <taxon>Dikarya</taxon>
        <taxon>Basidiomycota</taxon>
        <taxon>Agaricomycotina</taxon>
        <taxon>Agaricomycetes</taxon>
        <taxon>Agaricomycetidae</taxon>
        <taxon>Agaricales</taxon>
        <taxon>Agaricales incertae sedis</taxon>
        <taxon>Dendrothele</taxon>
    </lineage>
</organism>
<evidence type="ECO:0000313" key="1">
    <source>
        <dbReference type="EMBL" id="THU92178.1"/>
    </source>
</evidence>
<evidence type="ECO:0000313" key="2">
    <source>
        <dbReference type="Proteomes" id="UP000297245"/>
    </source>
</evidence>
<dbReference type="OrthoDB" id="5541797at2759"/>
<proteinExistence type="predicted"/>
<sequence>MNIRITSRSVKFTTARHIELNNVPKSATPADIRRLLWRSKVQDIQDVSIIYKGFMPTGRALLTLNKPNFLRDNMRALENASISGIRVYSGVRMVDGDKQLAFGDGPHANTFNEGKNVLLWNLPRRTQFSTITPLLKGFALADCKEPIQKVKIDEFTFLSRFLIRLVDESEAHRLVRALHMTDLEPEKHGRAHPVRAHVVY</sequence>